<feature type="chain" id="PRO_5030911444" description="DUF11 domain-containing protein" evidence="1">
    <location>
        <begin position="24"/>
        <end position="158"/>
    </location>
</feature>
<dbReference type="Proteomes" id="UP000590524">
    <property type="component" value="Unassembled WGS sequence"/>
</dbReference>
<organism evidence="2 3">
    <name type="scientific">Sphingobium scionense</name>
    <dbReference type="NCBI Taxonomy" id="1404341"/>
    <lineage>
        <taxon>Bacteria</taxon>
        <taxon>Pseudomonadati</taxon>
        <taxon>Pseudomonadota</taxon>
        <taxon>Alphaproteobacteria</taxon>
        <taxon>Sphingomonadales</taxon>
        <taxon>Sphingomonadaceae</taxon>
        <taxon>Sphingobium</taxon>
    </lineage>
</organism>
<evidence type="ECO:0000256" key="1">
    <source>
        <dbReference type="SAM" id="SignalP"/>
    </source>
</evidence>
<keyword evidence="3" id="KW-1185">Reference proteome</keyword>
<keyword evidence="1" id="KW-0732">Signal</keyword>
<sequence>MALGRLAWACLLTGLVAPSAVLAQHPDMQLDSRMFVERIQTDLNGRARRIVASPDRRQPGDQLIFIVDWRNTGQRPVRGYSLVRAVPRGTTLDLSDPTMQVSIDGGEHWGRIDQLWLPTPLGGTRRAIASDITHIRWLLANEIPPGESGRLSYRLLAR</sequence>
<reference evidence="2 3" key="1">
    <citation type="submission" date="2020-08" db="EMBL/GenBank/DDBJ databases">
        <title>Genomic Encyclopedia of Type Strains, Phase IV (KMG-IV): sequencing the most valuable type-strain genomes for metagenomic binning, comparative biology and taxonomic classification.</title>
        <authorList>
            <person name="Goeker M."/>
        </authorList>
    </citation>
    <scope>NUCLEOTIDE SEQUENCE [LARGE SCALE GENOMIC DNA]</scope>
    <source>
        <strain evidence="2 3">DSM 19371</strain>
    </source>
</reference>
<feature type="signal peptide" evidence="1">
    <location>
        <begin position="1"/>
        <end position="23"/>
    </location>
</feature>
<dbReference type="AlphaFoldDB" id="A0A7W6LLS0"/>
<gene>
    <name evidence="2" type="ORF">GGQ90_000471</name>
</gene>
<evidence type="ECO:0000313" key="2">
    <source>
        <dbReference type="EMBL" id="MBB4146716.1"/>
    </source>
</evidence>
<evidence type="ECO:0000313" key="3">
    <source>
        <dbReference type="Proteomes" id="UP000590524"/>
    </source>
</evidence>
<dbReference type="RefSeq" id="WP_188080648.1">
    <property type="nucleotide sequence ID" value="NZ_JACIEU010000002.1"/>
</dbReference>
<accession>A0A7W6LLS0</accession>
<proteinExistence type="predicted"/>
<evidence type="ECO:0008006" key="4">
    <source>
        <dbReference type="Google" id="ProtNLM"/>
    </source>
</evidence>
<name>A0A7W6LLS0_9SPHN</name>
<dbReference type="EMBL" id="JACIEU010000002">
    <property type="protein sequence ID" value="MBB4146716.1"/>
    <property type="molecule type" value="Genomic_DNA"/>
</dbReference>
<comment type="caution">
    <text evidence="2">The sequence shown here is derived from an EMBL/GenBank/DDBJ whole genome shotgun (WGS) entry which is preliminary data.</text>
</comment>
<protein>
    <recommendedName>
        <fullName evidence="4">DUF11 domain-containing protein</fullName>
    </recommendedName>
</protein>